<dbReference type="EMBL" id="BDRX01000013">
    <property type="protein sequence ID" value="GBF89937.1"/>
    <property type="molecule type" value="Genomic_DNA"/>
</dbReference>
<evidence type="ECO:0000313" key="3">
    <source>
        <dbReference type="EMBL" id="GBF89937.1"/>
    </source>
</evidence>
<sequence>MSSPTHRPQPGAQQGAPDCTIVLDSSDSAKSLATLAAPDAAAAAAKARGLPAAADVAPPAPAAAPRGRAYYVDWLRAALTALVVVHHCVCTYLSSSPWGQAAKKKDDPALWLLTQLFVNGNQAYFMTIFMFVSGLYTPGSYTRKGPGKFLADRSLRLLLPCLCYSLLAPPLINWWNDLAKAAPGVTPSLGAAFANWLKPGWPTTYVLPTGPPWFIWMLWCFDAVYVVTRAARESSLGRAISRRARALAGGDPAASALPRRAAPPTGGQYTTREMLSCGAALTAVMFVLCYTVRMVDALIFGLRPMTFVSRGPFVSFMPDYFVVYIVAFALGTHSGPGRWDVLNRLPSGWAGWCLAAGGVWWTLLGWVPNIVLHPAMAMQRGDGAFLLSWFLRTFVEQSFCVVWSIGLIVLFRDAFNARPGKWGSQIIGAAYAVYIVHPLIIMLYARALMPITFTSFVINAAAISAPVTITSWLVGAGLKNIPGAHRVL</sequence>
<evidence type="ECO:0000313" key="4">
    <source>
        <dbReference type="Proteomes" id="UP000247498"/>
    </source>
</evidence>
<protein>
    <recommendedName>
        <fullName evidence="2">Acyltransferase 3 domain-containing protein</fullName>
    </recommendedName>
</protein>
<dbReference type="PANTHER" id="PTHR36927:SF4">
    <property type="entry name" value="BLR5718 PROTEIN"/>
    <property type="match status" value="1"/>
</dbReference>
<keyword evidence="4" id="KW-1185">Reference proteome</keyword>
<dbReference type="InterPro" id="IPR050623">
    <property type="entry name" value="Glucan_succinyl_AcylTrfase"/>
</dbReference>
<dbReference type="GO" id="GO:0016747">
    <property type="term" value="F:acyltransferase activity, transferring groups other than amino-acyl groups"/>
    <property type="evidence" value="ECO:0007669"/>
    <property type="project" value="InterPro"/>
</dbReference>
<evidence type="ECO:0000256" key="1">
    <source>
        <dbReference type="SAM" id="Phobius"/>
    </source>
</evidence>
<dbReference type="OrthoDB" id="4141464at2759"/>
<feature type="transmembrane region" description="Helical" evidence="1">
    <location>
        <begin position="387"/>
        <end position="410"/>
    </location>
</feature>
<organism evidence="3 4">
    <name type="scientific">Raphidocelis subcapitata</name>
    <dbReference type="NCBI Taxonomy" id="307507"/>
    <lineage>
        <taxon>Eukaryota</taxon>
        <taxon>Viridiplantae</taxon>
        <taxon>Chlorophyta</taxon>
        <taxon>core chlorophytes</taxon>
        <taxon>Chlorophyceae</taxon>
        <taxon>CS clade</taxon>
        <taxon>Sphaeropleales</taxon>
        <taxon>Selenastraceae</taxon>
        <taxon>Raphidocelis</taxon>
    </lineage>
</organism>
<comment type="caution">
    <text evidence="3">The sequence shown here is derived from an EMBL/GenBank/DDBJ whole genome shotgun (WGS) entry which is preliminary data.</text>
</comment>
<dbReference type="InterPro" id="IPR002656">
    <property type="entry name" value="Acyl_transf_3_dom"/>
</dbReference>
<name>A0A2V0NYD5_9CHLO</name>
<accession>A0A2V0NYD5</accession>
<keyword evidence="1" id="KW-1133">Transmembrane helix</keyword>
<reference evidence="3 4" key="1">
    <citation type="journal article" date="2018" name="Sci. Rep.">
        <title>Raphidocelis subcapitata (=Pseudokirchneriella subcapitata) provides an insight into genome evolution and environmental adaptations in the Sphaeropleales.</title>
        <authorList>
            <person name="Suzuki S."/>
            <person name="Yamaguchi H."/>
            <person name="Nakajima N."/>
            <person name="Kawachi M."/>
        </authorList>
    </citation>
    <scope>NUCLEOTIDE SEQUENCE [LARGE SCALE GENOMIC DNA]</scope>
    <source>
        <strain evidence="3 4">NIES-35</strain>
    </source>
</reference>
<dbReference type="Proteomes" id="UP000247498">
    <property type="component" value="Unassembled WGS sequence"/>
</dbReference>
<proteinExistence type="predicted"/>
<dbReference type="AlphaFoldDB" id="A0A2V0NYD5"/>
<feature type="transmembrane region" description="Helical" evidence="1">
    <location>
        <begin position="320"/>
        <end position="337"/>
    </location>
</feature>
<feature type="transmembrane region" description="Helical" evidence="1">
    <location>
        <begin position="456"/>
        <end position="478"/>
    </location>
</feature>
<gene>
    <name evidence="3" type="ORF">Rsub_02641</name>
</gene>
<keyword evidence="1" id="KW-0472">Membrane</keyword>
<feature type="transmembrane region" description="Helical" evidence="1">
    <location>
        <begin position="279"/>
        <end position="300"/>
    </location>
</feature>
<feature type="transmembrane region" description="Helical" evidence="1">
    <location>
        <begin position="349"/>
        <end position="367"/>
    </location>
</feature>
<dbReference type="Pfam" id="PF01757">
    <property type="entry name" value="Acyl_transf_3"/>
    <property type="match status" value="1"/>
</dbReference>
<feature type="transmembrane region" description="Helical" evidence="1">
    <location>
        <begin position="422"/>
        <end position="444"/>
    </location>
</feature>
<feature type="transmembrane region" description="Helical" evidence="1">
    <location>
        <begin position="74"/>
        <end position="94"/>
    </location>
</feature>
<dbReference type="InParanoid" id="A0A2V0NYD5"/>
<feature type="transmembrane region" description="Helical" evidence="1">
    <location>
        <begin position="157"/>
        <end position="175"/>
    </location>
</feature>
<feature type="transmembrane region" description="Helical" evidence="1">
    <location>
        <begin position="114"/>
        <end position="136"/>
    </location>
</feature>
<dbReference type="PANTHER" id="PTHR36927">
    <property type="entry name" value="BLR4337 PROTEIN"/>
    <property type="match status" value="1"/>
</dbReference>
<evidence type="ECO:0000259" key="2">
    <source>
        <dbReference type="Pfam" id="PF01757"/>
    </source>
</evidence>
<feature type="domain" description="Acyltransferase 3" evidence="2">
    <location>
        <begin position="70"/>
        <end position="474"/>
    </location>
</feature>
<keyword evidence="1" id="KW-0812">Transmembrane</keyword>